<dbReference type="RefSeq" id="WP_039209597.1">
    <property type="nucleotide sequence ID" value="NZ_JTJZ01000019.1"/>
</dbReference>
<name>A0A0B9A9P5_BRELN</name>
<evidence type="ECO:0000313" key="1">
    <source>
        <dbReference type="EMBL" id="KHS52258.1"/>
    </source>
</evidence>
<reference evidence="1 2" key="1">
    <citation type="submission" date="2014-11" db="EMBL/GenBank/DDBJ databases">
        <title>Draft Genome Sequence of Brevibacterium linens AE038-8.</title>
        <authorList>
            <person name="Maizel D."/>
            <person name="Utturkar S.M."/>
            <person name="Brown S.D."/>
            <person name="Ferrero M."/>
            <person name="Rosen B.P."/>
        </authorList>
    </citation>
    <scope>NUCLEOTIDE SEQUENCE [LARGE SCALE GENOMIC DNA]</scope>
    <source>
        <strain evidence="1 2">AE038-8</strain>
    </source>
</reference>
<dbReference type="Proteomes" id="UP000031488">
    <property type="component" value="Unassembled WGS sequence"/>
</dbReference>
<dbReference type="OrthoDB" id="5114638at2"/>
<sequence length="309" mass="34569">MEIVTEFQHRLLAFIHSCNRSNYSPTDEEVIAWFDSPLPREAEYTTETIPPVVGPQITGIDSLQKFMRDTYRANFDSLMERIMSNTDSPFKGFTQPRTVRKESRPAENPLQHMLRIGWLNRVSDGRLKVTDIGRAMLQTAESEATLIEDLTVMYLGADDPLSYPLLVGTLAVAEAGLLVDPYLKVEQVAALHQHTRIDRLLIGIGKRHRRDHAAISTYLQGRTDDVPVEVRMSDQLHDRVFIEPGGSLSMLGTSINGVGRKATVLMSVPDAAAQPLTAHYESLWEEAEILFPVKSEVEDSAEEPAADEL</sequence>
<organism evidence="1 2">
    <name type="scientific">Brevibacterium linens</name>
    <dbReference type="NCBI Taxonomy" id="1703"/>
    <lineage>
        <taxon>Bacteria</taxon>
        <taxon>Bacillati</taxon>
        <taxon>Actinomycetota</taxon>
        <taxon>Actinomycetes</taxon>
        <taxon>Micrococcales</taxon>
        <taxon>Brevibacteriaceae</taxon>
        <taxon>Brevibacterium</taxon>
    </lineage>
</organism>
<evidence type="ECO:0000313" key="2">
    <source>
        <dbReference type="Proteomes" id="UP000031488"/>
    </source>
</evidence>
<gene>
    <name evidence="1" type="ORF">AE0388_1908</name>
</gene>
<protein>
    <submittedName>
        <fullName evidence="1">Uncharacterized protein</fullName>
    </submittedName>
</protein>
<proteinExistence type="predicted"/>
<dbReference type="EMBL" id="JTJZ01000019">
    <property type="protein sequence ID" value="KHS52258.1"/>
    <property type="molecule type" value="Genomic_DNA"/>
</dbReference>
<comment type="caution">
    <text evidence="1">The sequence shown here is derived from an EMBL/GenBank/DDBJ whole genome shotgun (WGS) entry which is preliminary data.</text>
</comment>
<dbReference type="AlphaFoldDB" id="A0A0B9A9P5"/>
<keyword evidence="2" id="KW-1185">Reference proteome</keyword>
<accession>A0A0B9A9P5</accession>